<gene>
    <name evidence="1" type="ORF">PEBR_00684</name>
</gene>
<organism evidence="1 2">
    <name type="scientific">Penicillium brasilianum</name>
    <dbReference type="NCBI Taxonomy" id="104259"/>
    <lineage>
        <taxon>Eukaryota</taxon>
        <taxon>Fungi</taxon>
        <taxon>Dikarya</taxon>
        <taxon>Ascomycota</taxon>
        <taxon>Pezizomycotina</taxon>
        <taxon>Eurotiomycetes</taxon>
        <taxon>Eurotiomycetidae</taxon>
        <taxon>Eurotiales</taxon>
        <taxon>Aspergillaceae</taxon>
        <taxon>Penicillium</taxon>
    </lineage>
</organism>
<dbReference type="AlphaFoldDB" id="A0A1S9S136"/>
<proteinExistence type="predicted"/>
<comment type="caution">
    <text evidence="1">The sequence shown here is derived from an EMBL/GenBank/DDBJ whole genome shotgun (WGS) entry which is preliminary data.</text>
</comment>
<dbReference type="Proteomes" id="UP000190744">
    <property type="component" value="Unassembled WGS sequence"/>
</dbReference>
<name>A0A1S9S136_PENBI</name>
<evidence type="ECO:0000313" key="1">
    <source>
        <dbReference type="EMBL" id="OOQ91445.1"/>
    </source>
</evidence>
<reference evidence="2" key="1">
    <citation type="submission" date="2015-09" db="EMBL/GenBank/DDBJ databases">
        <authorList>
            <person name="Fill T.P."/>
            <person name="Baretta J.F."/>
            <person name="de Almeida L.G."/>
            <person name="Rocha M."/>
            <person name="de Souza D.H."/>
            <person name="Malavazi I."/>
            <person name="Cerdeira L.T."/>
            <person name="Hong H."/>
            <person name="Samborskyy M."/>
            <person name="de Vasconcelos A.T."/>
            <person name="Leadlay P."/>
            <person name="Rodrigues-Filho E."/>
        </authorList>
    </citation>
    <scope>NUCLEOTIDE SEQUENCE [LARGE SCALE GENOMIC DNA]</scope>
    <source>
        <strain evidence="2">LaBioMMi 136</strain>
    </source>
</reference>
<sequence length="325" mass="37254">MPNVHMSIIDDPITTIHAAIPPSGYSYAILSLLPSSVPGLADLRAGAIPRRTNTSTNYIALDKFTTDFISMALDFLAVDEVLQHSPPAPSPNEVYRVQRPFYFLEFFCCLWDDGPYIADWNRQWSMLVDVGFDPWVNKQLASVYELLRQLTIAPNDINRIRWGTWNTADLELLDYENDEKAFLVSRGIHYVYKLTRAPTREARRQLLAAESKPGKYFMFDVAISDLNACYYRERWNSLSPLFGEAYMRNLQGLSQYPDVSTCELFLSDLGKSGPAEIWSQAHLSDDHAQWGLDFVLSKNFANERKAGYVMWDACPILDFENFMRK</sequence>
<protein>
    <submittedName>
        <fullName evidence="1">Uncharacterized protein</fullName>
    </submittedName>
</protein>
<evidence type="ECO:0000313" key="2">
    <source>
        <dbReference type="Proteomes" id="UP000190744"/>
    </source>
</evidence>
<accession>A0A1S9S136</accession>
<dbReference type="EMBL" id="LJBN01000002">
    <property type="protein sequence ID" value="OOQ91445.1"/>
    <property type="molecule type" value="Genomic_DNA"/>
</dbReference>